<protein>
    <submittedName>
        <fullName evidence="2">Uncharacterized protein</fullName>
    </submittedName>
</protein>
<gene>
    <name evidence="2" type="ORF">BAUCODRAFT_38616</name>
</gene>
<name>M2LEW2_BAUPA</name>
<organism evidence="2 3">
    <name type="scientific">Baudoinia panamericana (strain UAMH 10762)</name>
    <name type="common">Angels' share fungus</name>
    <name type="synonym">Baudoinia compniacensis (strain UAMH 10762)</name>
    <dbReference type="NCBI Taxonomy" id="717646"/>
    <lineage>
        <taxon>Eukaryota</taxon>
        <taxon>Fungi</taxon>
        <taxon>Dikarya</taxon>
        <taxon>Ascomycota</taxon>
        <taxon>Pezizomycotina</taxon>
        <taxon>Dothideomycetes</taxon>
        <taxon>Dothideomycetidae</taxon>
        <taxon>Mycosphaerellales</taxon>
        <taxon>Teratosphaeriaceae</taxon>
        <taxon>Baudoinia</taxon>
    </lineage>
</organism>
<sequence length="51" mass="5661">MGLTSHSRNVRSKAHVSGHNTRHLILSEPDRLGYNGLNVVRLLGSRSSHSR</sequence>
<keyword evidence="3" id="KW-1185">Reference proteome</keyword>
<dbReference type="GeneID" id="19113582"/>
<feature type="compositionally biased region" description="Basic residues" evidence="1">
    <location>
        <begin position="8"/>
        <end position="22"/>
    </location>
</feature>
<evidence type="ECO:0000313" key="3">
    <source>
        <dbReference type="Proteomes" id="UP000011761"/>
    </source>
</evidence>
<feature type="region of interest" description="Disordered" evidence="1">
    <location>
        <begin position="1"/>
        <end position="28"/>
    </location>
</feature>
<proteinExistence type="predicted"/>
<accession>M2LEW2</accession>
<reference evidence="2 3" key="1">
    <citation type="journal article" date="2012" name="PLoS Pathog.">
        <title>Diverse lifestyles and strategies of plant pathogenesis encoded in the genomes of eighteen Dothideomycetes fungi.</title>
        <authorList>
            <person name="Ohm R.A."/>
            <person name="Feau N."/>
            <person name="Henrissat B."/>
            <person name="Schoch C.L."/>
            <person name="Horwitz B.A."/>
            <person name="Barry K.W."/>
            <person name="Condon B.J."/>
            <person name="Copeland A.C."/>
            <person name="Dhillon B."/>
            <person name="Glaser F."/>
            <person name="Hesse C.N."/>
            <person name="Kosti I."/>
            <person name="LaButti K."/>
            <person name="Lindquist E.A."/>
            <person name="Lucas S."/>
            <person name="Salamov A.A."/>
            <person name="Bradshaw R.E."/>
            <person name="Ciuffetti L."/>
            <person name="Hamelin R.C."/>
            <person name="Kema G.H.J."/>
            <person name="Lawrence C."/>
            <person name="Scott J.A."/>
            <person name="Spatafora J.W."/>
            <person name="Turgeon B.G."/>
            <person name="de Wit P.J.G.M."/>
            <person name="Zhong S."/>
            <person name="Goodwin S.B."/>
            <person name="Grigoriev I.V."/>
        </authorList>
    </citation>
    <scope>NUCLEOTIDE SEQUENCE [LARGE SCALE GENOMIC DNA]</scope>
    <source>
        <strain evidence="2 3">UAMH 10762</strain>
    </source>
</reference>
<dbReference type="RefSeq" id="XP_007680435.1">
    <property type="nucleotide sequence ID" value="XM_007682245.1"/>
</dbReference>
<dbReference type="EMBL" id="KB445562">
    <property type="protein sequence ID" value="EMC92547.1"/>
    <property type="molecule type" value="Genomic_DNA"/>
</dbReference>
<dbReference type="Proteomes" id="UP000011761">
    <property type="component" value="Unassembled WGS sequence"/>
</dbReference>
<evidence type="ECO:0000256" key="1">
    <source>
        <dbReference type="SAM" id="MobiDB-lite"/>
    </source>
</evidence>
<dbReference type="KEGG" id="bcom:BAUCODRAFT_38616"/>
<evidence type="ECO:0000313" key="2">
    <source>
        <dbReference type="EMBL" id="EMC92547.1"/>
    </source>
</evidence>
<dbReference type="AlphaFoldDB" id="M2LEW2"/>
<dbReference type="HOGENOM" id="CLU_3105975_0_0_1"/>